<organism evidence="1 2">
    <name type="scientific">Smallanthus sonchifolius</name>
    <dbReference type="NCBI Taxonomy" id="185202"/>
    <lineage>
        <taxon>Eukaryota</taxon>
        <taxon>Viridiplantae</taxon>
        <taxon>Streptophyta</taxon>
        <taxon>Embryophyta</taxon>
        <taxon>Tracheophyta</taxon>
        <taxon>Spermatophyta</taxon>
        <taxon>Magnoliopsida</taxon>
        <taxon>eudicotyledons</taxon>
        <taxon>Gunneridae</taxon>
        <taxon>Pentapetalae</taxon>
        <taxon>asterids</taxon>
        <taxon>campanulids</taxon>
        <taxon>Asterales</taxon>
        <taxon>Asteraceae</taxon>
        <taxon>Asteroideae</taxon>
        <taxon>Heliantheae alliance</taxon>
        <taxon>Millerieae</taxon>
        <taxon>Smallanthus</taxon>
    </lineage>
</organism>
<protein>
    <submittedName>
        <fullName evidence="1">Uncharacterized protein</fullName>
    </submittedName>
</protein>
<reference evidence="1 2" key="2">
    <citation type="journal article" date="2022" name="Mol. Ecol. Resour.">
        <title>The genomes of chicory, endive, great burdock and yacon provide insights into Asteraceae paleo-polyploidization history and plant inulin production.</title>
        <authorList>
            <person name="Fan W."/>
            <person name="Wang S."/>
            <person name="Wang H."/>
            <person name="Wang A."/>
            <person name="Jiang F."/>
            <person name="Liu H."/>
            <person name="Zhao H."/>
            <person name="Xu D."/>
            <person name="Zhang Y."/>
        </authorList>
    </citation>
    <scope>NUCLEOTIDE SEQUENCE [LARGE SCALE GENOMIC DNA]</scope>
    <source>
        <strain evidence="2">cv. Yunnan</strain>
        <tissue evidence="1">Leaves</tissue>
    </source>
</reference>
<sequence length="164" mass="18372">MAMETEETVDNSRSVKRMKMMISDELPFVQIKTIDCEIYFSSVPEVPEDLKVSDLEVSESVETGPADTGSYDSDGSESTQKSKFKAQSGELESTTRKQSSVISNFCRGATLSAEKLPPEAELEEFFAAAQEGLNKRFKDKYNYDVVNDIHLKGCFEWIQVMPGK</sequence>
<dbReference type="EMBL" id="CM042025">
    <property type="protein sequence ID" value="KAI3808575.1"/>
    <property type="molecule type" value="Genomic_DNA"/>
</dbReference>
<reference evidence="2" key="1">
    <citation type="journal article" date="2022" name="Mol. Ecol. Resour.">
        <title>The genomes of chicory, endive, great burdock and yacon provide insights into Asteraceae palaeo-polyploidization history and plant inulin production.</title>
        <authorList>
            <person name="Fan W."/>
            <person name="Wang S."/>
            <person name="Wang H."/>
            <person name="Wang A."/>
            <person name="Jiang F."/>
            <person name="Liu H."/>
            <person name="Zhao H."/>
            <person name="Xu D."/>
            <person name="Zhang Y."/>
        </authorList>
    </citation>
    <scope>NUCLEOTIDE SEQUENCE [LARGE SCALE GENOMIC DNA]</scope>
    <source>
        <strain evidence="2">cv. Yunnan</strain>
    </source>
</reference>
<keyword evidence="2" id="KW-1185">Reference proteome</keyword>
<accession>A0ACB9IKQ3</accession>
<name>A0ACB9IKQ3_9ASTR</name>
<dbReference type="Proteomes" id="UP001056120">
    <property type="component" value="Linkage Group LG08"/>
</dbReference>
<gene>
    <name evidence="1" type="ORF">L1987_24529</name>
</gene>
<proteinExistence type="predicted"/>
<evidence type="ECO:0000313" key="1">
    <source>
        <dbReference type="EMBL" id="KAI3808575.1"/>
    </source>
</evidence>
<comment type="caution">
    <text evidence="1">The sequence shown here is derived from an EMBL/GenBank/DDBJ whole genome shotgun (WGS) entry which is preliminary data.</text>
</comment>
<evidence type="ECO:0000313" key="2">
    <source>
        <dbReference type="Proteomes" id="UP001056120"/>
    </source>
</evidence>